<accession>A0A7X2Z8H0</accession>
<organism evidence="3 4">
    <name type="scientific">Paenibacillus validus</name>
    <dbReference type="NCBI Taxonomy" id="44253"/>
    <lineage>
        <taxon>Bacteria</taxon>
        <taxon>Bacillati</taxon>
        <taxon>Bacillota</taxon>
        <taxon>Bacilli</taxon>
        <taxon>Bacillales</taxon>
        <taxon>Paenibacillaceae</taxon>
        <taxon>Paenibacillus</taxon>
    </lineage>
</organism>
<keyword evidence="4" id="KW-1185">Reference proteome</keyword>
<dbReference type="RefSeq" id="WP_155613972.1">
    <property type="nucleotide sequence ID" value="NZ_WNZX01000002.1"/>
</dbReference>
<keyword evidence="1" id="KW-0472">Membrane</keyword>
<protein>
    <submittedName>
        <fullName evidence="3">Pilus assembly protein</fullName>
    </submittedName>
</protein>
<keyword evidence="1" id="KW-0812">Transmembrane</keyword>
<evidence type="ECO:0000313" key="4">
    <source>
        <dbReference type="Proteomes" id="UP000450917"/>
    </source>
</evidence>
<sequence>MRWVKNREGGIVLEAALVLPLFFSLLLLLVSFIRLSLCEMALQSTVSETAKVIASNMYPVELLYNEAKQQWAASAPGVWLDQVVTQANAARQQVVDAESFTDNYSRFIPEPIVRLMAWEKSYREQLEAKGGESTQELKTSIRRHAAEAATPIIASFAETGILQPEKLKVTDLQLPDFNAGTSAYVTVEAQYSYTFLLPFFKKTVVLRKKATERAWIGG</sequence>
<comment type="caution">
    <text evidence="3">The sequence shown here is derived from an EMBL/GenBank/DDBJ whole genome shotgun (WGS) entry which is preliminary data.</text>
</comment>
<feature type="transmembrane region" description="Helical" evidence="1">
    <location>
        <begin position="12"/>
        <end position="33"/>
    </location>
</feature>
<dbReference type="InterPro" id="IPR012495">
    <property type="entry name" value="TadE-like_dom"/>
</dbReference>
<dbReference type="AlphaFoldDB" id="A0A7X2Z8H0"/>
<feature type="domain" description="TadE-like" evidence="2">
    <location>
        <begin position="11"/>
        <end position="50"/>
    </location>
</feature>
<reference evidence="3 4" key="1">
    <citation type="submission" date="2019-11" db="EMBL/GenBank/DDBJ databases">
        <title>Draft genome sequences of five Paenibacillus species of dairy origin.</title>
        <authorList>
            <person name="Olajide A.M."/>
            <person name="Chen S."/>
            <person name="Lapointe G."/>
        </authorList>
    </citation>
    <scope>NUCLEOTIDE SEQUENCE [LARGE SCALE GENOMIC DNA]</scope>
    <source>
        <strain evidence="3 4">2CS3</strain>
    </source>
</reference>
<evidence type="ECO:0000259" key="2">
    <source>
        <dbReference type="Pfam" id="PF07811"/>
    </source>
</evidence>
<dbReference type="EMBL" id="WNZX01000002">
    <property type="protein sequence ID" value="MUG69623.1"/>
    <property type="molecule type" value="Genomic_DNA"/>
</dbReference>
<evidence type="ECO:0000256" key="1">
    <source>
        <dbReference type="SAM" id="Phobius"/>
    </source>
</evidence>
<keyword evidence="1" id="KW-1133">Transmembrane helix</keyword>
<dbReference type="Proteomes" id="UP000450917">
    <property type="component" value="Unassembled WGS sequence"/>
</dbReference>
<name>A0A7X2Z8H0_9BACL</name>
<evidence type="ECO:0000313" key="3">
    <source>
        <dbReference type="EMBL" id="MUG69623.1"/>
    </source>
</evidence>
<gene>
    <name evidence="3" type="ORF">GNP93_02915</name>
</gene>
<dbReference type="Pfam" id="PF07811">
    <property type="entry name" value="TadE"/>
    <property type="match status" value="1"/>
</dbReference>
<proteinExistence type="predicted"/>